<accession>A0A9X3F6H5</accession>
<proteinExistence type="predicted"/>
<gene>
    <name evidence="2" type="ORF">OU798_05575</name>
</gene>
<dbReference type="EMBL" id="JAPOHD010000010">
    <property type="protein sequence ID" value="MCY1719801.1"/>
    <property type="molecule type" value="Genomic_DNA"/>
</dbReference>
<protein>
    <submittedName>
        <fullName evidence="2">Uncharacterized protein</fullName>
    </submittedName>
</protein>
<reference evidence="2" key="1">
    <citation type="submission" date="2022-11" db="EMBL/GenBank/DDBJ databases">
        <title>Marilongibacter aestuarii gen. nov., sp. nov., isolated from tidal flat sediment.</title>
        <authorList>
            <person name="Jiayan W."/>
        </authorList>
    </citation>
    <scope>NUCLEOTIDE SEQUENCE</scope>
    <source>
        <strain evidence="2">Z1-6</strain>
    </source>
</reference>
<name>A0A9X3F6H5_9BACT</name>
<comment type="caution">
    <text evidence="2">The sequence shown here is derived from an EMBL/GenBank/DDBJ whole genome shotgun (WGS) entry which is preliminary data.</text>
</comment>
<keyword evidence="3" id="KW-1185">Reference proteome</keyword>
<keyword evidence="1" id="KW-1133">Transmembrane helix</keyword>
<evidence type="ECO:0000256" key="1">
    <source>
        <dbReference type="SAM" id="Phobius"/>
    </source>
</evidence>
<keyword evidence="1" id="KW-0812">Transmembrane</keyword>
<feature type="transmembrane region" description="Helical" evidence="1">
    <location>
        <begin position="78"/>
        <end position="95"/>
    </location>
</feature>
<keyword evidence="1" id="KW-0472">Membrane</keyword>
<feature type="transmembrane region" description="Helical" evidence="1">
    <location>
        <begin position="12"/>
        <end position="29"/>
    </location>
</feature>
<evidence type="ECO:0000313" key="3">
    <source>
        <dbReference type="Proteomes" id="UP001145087"/>
    </source>
</evidence>
<evidence type="ECO:0000313" key="2">
    <source>
        <dbReference type="EMBL" id="MCY1719801.1"/>
    </source>
</evidence>
<dbReference type="Proteomes" id="UP001145087">
    <property type="component" value="Unassembled WGS sequence"/>
</dbReference>
<organism evidence="2 3">
    <name type="scientific">Draconibacterium aestuarii</name>
    <dbReference type="NCBI Taxonomy" id="2998507"/>
    <lineage>
        <taxon>Bacteria</taxon>
        <taxon>Pseudomonadati</taxon>
        <taxon>Bacteroidota</taxon>
        <taxon>Bacteroidia</taxon>
        <taxon>Marinilabiliales</taxon>
        <taxon>Prolixibacteraceae</taxon>
        <taxon>Draconibacterium</taxon>
    </lineage>
</organism>
<sequence>MTKNKLCCRIFPILNILIAAILSAGIWYFDEGVHRLTFLTDRDEFFNFVGVSLSIALLPIGIFYYLNEKEKYQAKARQLALLGFLPALLFLVFLIV</sequence>
<dbReference type="RefSeq" id="WP_343332135.1">
    <property type="nucleotide sequence ID" value="NZ_JAPOHD010000010.1"/>
</dbReference>
<dbReference type="AlphaFoldDB" id="A0A9X3F6H5"/>
<feature type="transmembrane region" description="Helical" evidence="1">
    <location>
        <begin position="45"/>
        <end position="66"/>
    </location>
</feature>